<dbReference type="RefSeq" id="XP_007416593.1">
    <property type="nucleotide sequence ID" value="XM_007416531.1"/>
</dbReference>
<feature type="compositionally biased region" description="Polar residues" evidence="2">
    <location>
        <begin position="363"/>
        <end position="396"/>
    </location>
</feature>
<feature type="compositionally biased region" description="Basic and acidic residues" evidence="2">
    <location>
        <begin position="21"/>
        <end position="34"/>
    </location>
</feature>
<protein>
    <submittedName>
        <fullName evidence="3">Uncharacterized protein</fullName>
    </submittedName>
</protein>
<feature type="compositionally biased region" description="Basic and acidic residues" evidence="2">
    <location>
        <begin position="1"/>
        <end position="13"/>
    </location>
</feature>
<dbReference type="EMBL" id="GL883150">
    <property type="protein sequence ID" value="EGG00190.1"/>
    <property type="molecule type" value="Genomic_DNA"/>
</dbReference>
<evidence type="ECO:0000313" key="3">
    <source>
        <dbReference type="EMBL" id="EGG00190.1"/>
    </source>
</evidence>
<organism evidence="4">
    <name type="scientific">Melampsora larici-populina (strain 98AG31 / pathotype 3-4-7)</name>
    <name type="common">Poplar leaf rust fungus</name>
    <dbReference type="NCBI Taxonomy" id="747676"/>
    <lineage>
        <taxon>Eukaryota</taxon>
        <taxon>Fungi</taxon>
        <taxon>Dikarya</taxon>
        <taxon>Basidiomycota</taxon>
        <taxon>Pucciniomycotina</taxon>
        <taxon>Pucciniomycetes</taxon>
        <taxon>Pucciniales</taxon>
        <taxon>Melampsoraceae</taxon>
        <taxon>Melampsora</taxon>
    </lineage>
</organism>
<name>F4S5B2_MELLP</name>
<feature type="region of interest" description="Disordered" evidence="2">
    <location>
        <begin position="345"/>
        <end position="418"/>
    </location>
</feature>
<feature type="compositionally biased region" description="Basic and acidic residues" evidence="2">
    <location>
        <begin position="409"/>
        <end position="418"/>
    </location>
</feature>
<sequence length="418" mass="47929">MAEASKNKNKEKDDIPEDTNANDKDASKKKTNREVLESNCKLPITIHNEQEFLVQKLSLIRFLKIPPHTWETASLPNKDAMRDVIICMDKEYCEFFGATTVLPKIHKISAQMNEEQRKKKLHELQTRLAELKELEKKSKQIIDLTFSEDTPMPDFSDHTIVIPPRVIVSEGGLKFNSGKAPDANSFGLPLFFHKNMQLLQGSLPLTIFNKDWQQAASDNHTDYKKSDKEIERYRGHPFPGEWSQSCFKWGENFDNLVETCRKVYKYNTFANDLEIHRRKVIKIFKDQRSWTRLLTVVAFRYDLTIRKATFAIRNPNDSVPNPSIEPVGLVEEIYCSARAQGDLNLDDNPYRRGGLKAGRNPYSDINTNPPGPQASSVAGPSQSNYKRSQGKSQSPYGNYKGKNFNPNYKRPDGKTHQM</sequence>
<dbReference type="AlphaFoldDB" id="F4S5B2"/>
<keyword evidence="4" id="KW-1185">Reference proteome</keyword>
<dbReference type="InParanoid" id="F4S5B2"/>
<proteinExistence type="predicted"/>
<dbReference type="GeneID" id="18930953"/>
<evidence type="ECO:0000313" key="4">
    <source>
        <dbReference type="Proteomes" id="UP000001072"/>
    </source>
</evidence>
<feature type="region of interest" description="Disordered" evidence="2">
    <location>
        <begin position="1"/>
        <end position="34"/>
    </location>
</feature>
<evidence type="ECO:0000256" key="2">
    <source>
        <dbReference type="SAM" id="MobiDB-lite"/>
    </source>
</evidence>
<evidence type="ECO:0000256" key="1">
    <source>
        <dbReference type="SAM" id="Coils"/>
    </source>
</evidence>
<dbReference type="VEuPathDB" id="FungiDB:MELLADRAFT_68028"/>
<feature type="coiled-coil region" evidence="1">
    <location>
        <begin position="105"/>
        <end position="141"/>
    </location>
</feature>
<gene>
    <name evidence="3" type="ORF">MELLADRAFT_68028</name>
</gene>
<keyword evidence="1" id="KW-0175">Coiled coil</keyword>
<reference evidence="4" key="1">
    <citation type="journal article" date="2011" name="Proc. Natl. Acad. Sci. U.S.A.">
        <title>Obligate biotrophy features unraveled by the genomic analysis of rust fungi.</title>
        <authorList>
            <person name="Duplessis S."/>
            <person name="Cuomo C.A."/>
            <person name="Lin Y.-C."/>
            <person name="Aerts A."/>
            <person name="Tisserant E."/>
            <person name="Veneault-Fourrey C."/>
            <person name="Joly D.L."/>
            <person name="Hacquard S."/>
            <person name="Amselem J."/>
            <person name="Cantarel B.L."/>
            <person name="Chiu R."/>
            <person name="Coutinho P.M."/>
            <person name="Feau N."/>
            <person name="Field M."/>
            <person name="Frey P."/>
            <person name="Gelhaye E."/>
            <person name="Goldberg J."/>
            <person name="Grabherr M.G."/>
            <person name="Kodira C.D."/>
            <person name="Kohler A."/>
            <person name="Kuees U."/>
            <person name="Lindquist E.A."/>
            <person name="Lucas S.M."/>
            <person name="Mago R."/>
            <person name="Mauceli E."/>
            <person name="Morin E."/>
            <person name="Murat C."/>
            <person name="Pangilinan J.L."/>
            <person name="Park R."/>
            <person name="Pearson M."/>
            <person name="Quesneville H."/>
            <person name="Rouhier N."/>
            <person name="Sakthikumar S."/>
            <person name="Salamov A.A."/>
            <person name="Schmutz J."/>
            <person name="Selles B."/>
            <person name="Shapiro H."/>
            <person name="Tanguay P."/>
            <person name="Tuskan G.A."/>
            <person name="Henrissat B."/>
            <person name="Van de Peer Y."/>
            <person name="Rouze P."/>
            <person name="Ellis J.G."/>
            <person name="Dodds P.N."/>
            <person name="Schein J.E."/>
            <person name="Zhong S."/>
            <person name="Hamelin R.C."/>
            <person name="Grigoriev I.V."/>
            <person name="Szabo L.J."/>
            <person name="Martin F."/>
        </authorList>
    </citation>
    <scope>NUCLEOTIDE SEQUENCE [LARGE SCALE GENOMIC DNA]</scope>
    <source>
        <strain evidence="4">98AG31 / pathotype 3-4-7</strain>
    </source>
</reference>
<dbReference type="KEGG" id="mlr:MELLADRAFT_68028"/>
<dbReference type="Proteomes" id="UP000001072">
    <property type="component" value="Unassembled WGS sequence"/>
</dbReference>
<accession>F4S5B2</accession>
<dbReference type="HOGENOM" id="CLU_046163_0_0_1"/>